<protein>
    <submittedName>
        <fullName evidence="2">Uncharacterized protein</fullName>
    </submittedName>
</protein>
<comment type="caution">
    <text evidence="2">The sequence shown here is derived from an EMBL/GenBank/DDBJ whole genome shotgun (WGS) entry which is preliminary data.</text>
</comment>
<feature type="transmembrane region" description="Helical" evidence="1">
    <location>
        <begin position="17"/>
        <end position="37"/>
    </location>
</feature>
<evidence type="ECO:0000313" key="2">
    <source>
        <dbReference type="EMBL" id="HIT50037.1"/>
    </source>
</evidence>
<keyword evidence="1" id="KW-1133">Transmembrane helix</keyword>
<organism evidence="2 3">
    <name type="scientific">Candidatus Pelethenecus faecipullorum</name>
    <dbReference type="NCBI Taxonomy" id="2840900"/>
    <lineage>
        <taxon>Bacteria</taxon>
        <taxon>Bacillati</taxon>
        <taxon>Mycoplasmatota</taxon>
        <taxon>Mollicutes</taxon>
        <taxon>Candidatus Pelethenecus</taxon>
    </lineage>
</organism>
<keyword evidence="1" id="KW-0812">Transmembrane</keyword>
<dbReference type="AlphaFoldDB" id="A0A9D1GQI7"/>
<dbReference type="PROSITE" id="PS51257">
    <property type="entry name" value="PROKAR_LIPOPROTEIN"/>
    <property type="match status" value="1"/>
</dbReference>
<gene>
    <name evidence="2" type="ORF">IAD46_03320</name>
</gene>
<name>A0A9D1GQI7_9MOLU</name>
<accession>A0A9D1GQI7</accession>
<feature type="transmembrane region" description="Helical" evidence="1">
    <location>
        <begin position="272"/>
        <end position="294"/>
    </location>
</feature>
<reference evidence="2" key="2">
    <citation type="journal article" date="2021" name="PeerJ">
        <title>Extensive microbial diversity within the chicken gut microbiome revealed by metagenomics and culture.</title>
        <authorList>
            <person name="Gilroy R."/>
            <person name="Ravi A."/>
            <person name="Getino M."/>
            <person name="Pursley I."/>
            <person name="Horton D.L."/>
            <person name="Alikhan N.F."/>
            <person name="Baker D."/>
            <person name="Gharbi K."/>
            <person name="Hall N."/>
            <person name="Watson M."/>
            <person name="Adriaenssens E.M."/>
            <person name="Foster-Nyarko E."/>
            <person name="Jarju S."/>
            <person name="Secka A."/>
            <person name="Antonio M."/>
            <person name="Oren A."/>
            <person name="Chaudhuri R.R."/>
            <person name="La Ragione R."/>
            <person name="Hildebrand F."/>
            <person name="Pallen M.J."/>
        </authorList>
    </citation>
    <scope>NUCLEOTIDE SEQUENCE</scope>
    <source>
        <strain evidence="2">ChiW17-6978</strain>
    </source>
</reference>
<dbReference type="EMBL" id="DVLF01000103">
    <property type="protein sequence ID" value="HIT50037.1"/>
    <property type="molecule type" value="Genomic_DNA"/>
</dbReference>
<keyword evidence="1" id="KW-0472">Membrane</keyword>
<reference evidence="2" key="1">
    <citation type="submission" date="2020-10" db="EMBL/GenBank/DDBJ databases">
        <authorList>
            <person name="Gilroy R."/>
        </authorList>
    </citation>
    <scope>NUCLEOTIDE SEQUENCE</scope>
    <source>
        <strain evidence="2">ChiW17-6978</strain>
    </source>
</reference>
<evidence type="ECO:0000313" key="3">
    <source>
        <dbReference type="Proteomes" id="UP000886758"/>
    </source>
</evidence>
<feature type="transmembrane region" description="Helical" evidence="1">
    <location>
        <begin position="222"/>
        <end position="247"/>
    </location>
</feature>
<sequence>MFRPILAEWKALTHRNLLFFIPAFLMMFLTFSCLPLFNSLAVSIHDPWENIDDECLIGTYQATTKSILTQVDPSFYHIYEELLQYGYPSYTCYIVHSNVVDFYLPSLGSFYFDIDNQTLEDRFFYTNFDYPYETVVHHDRTFVKNKERLKIAIPYAISSLKKESLNYMVLVDDSYSYECLDQMIIVSSAVDPTVKDRLLENGFLSGETYKHQMRATQDQMGVLLSCLMIIPYLLVVLIVLLIVSIFYKKNRSVAWIKYLFYQKKRKLKRDGFLDYLLMFLFPSLLGTIVSLSIIKGLGLNLYPLFYLFGFTVTVFVYFILSLIQKKKVGIRSCHL</sequence>
<feature type="transmembrane region" description="Helical" evidence="1">
    <location>
        <begin position="300"/>
        <end position="323"/>
    </location>
</feature>
<evidence type="ECO:0000256" key="1">
    <source>
        <dbReference type="SAM" id="Phobius"/>
    </source>
</evidence>
<dbReference type="Proteomes" id="UP000886758">
    <property type="component" value="Unassembled WGS sequence"/>
</dbReference>
<proteinExistence type="predicted"/>